<dbReference type="Proteomes" id="UP000291151">
    <property type="component" value="Chromosome"/>
</dbReference>
<dbReference type="PANTHER" id="PTHR43236:SF1">
    <property type="entry name" value="BLL7220 PROTEIN"/>
    <property type="match status" value="1"/>
</dbReference>
<dbReference type="Pfam" id="PF06114">
    <property type="entry name" value="Peptidase_M78"/>
    <property type="match status" value="1"/>
</dbReference>
<keyword evidence="3" id="KW-1185">Reference proteome</keyword>
<sequence length="144" mass="17143">MWLKAKVQELVNEHKTFNPFEIASQKNIHVIKWDLHEQINGYYKYDRRNRYIVINCNLDDEFQRVVCAHELGHAILHTRVNTPFMTKNTFFSINKIEREANRFAAELLIPDDSLLEYNNIFDIASAYQVPVELVRLKCEVHHKN</sequence>
<dbReference type="InterPro" id="IPR052345">
    <property type="entry name" value="Rad_response_metalloprotease"/>
</dbReference>
<feature type="domain" description="IrrE N-terminal-like" evidence="1">
    <location>
        <begin position="24"/>
        <end position="137"/>
    </location>
</feature>
<dbReference type="InterPro" id="IPR010359">
    <property type="entry name" value="IrrE_HExxH"/>
</dbReference>
<dbReference type="KEGG" id="uth:DKZ56_13120"/>
<gene>
    <name evidence="2" type="ORF">DKZ56_13120</name>
</gene>
<name>A0A4P6UVZ1_9BACL</name>
<dbReference type="AlphaFoldDB" id="A0A4P6UVZ1"/>
<dbReference type="RefSeq" id="WP_208650387.1">
    <property type="nucleotide sequence ID" value="NZ_CP036528.1"/>
</dbReference>
<reference evidence="2 3" key="1">
    <citation type="submission" date="2019-02" db="EMBL/GenBank/DDBJ databases">
        <title>Ureibacillus thermophilus.</title>
        <authorList>
            <person name="Sunny J.S."/>
            <person name="Natarajan A."/>
            <person name="Saleena L.M."/>
        </authorList>
    </citation>
    <scope>NUCLEOTIDE SEQUENCE [LARGE SCALE GENOMIC DNA]</scope>
    <source>
        <strain evidence="2 3">LM102</strain>
    </source>
</reference>
<dbReference type="Gene3D" id="1.10.10.2910">
    <property type="match status" value="1"/>
</dbReference>
<dbReference type="EMBL" id="CP036528">
    <property type="protein sequence ID" value="QBK26705.1"/>
    <property type="molecule type" value="Genomic_DNA"/>
</dbReference>
<organism evidence="2 3">
    <name type="scientific">Ureibacillus thermophilus</name>
    <dbReference type="NCBI Taxonomy" id="367743"/>
    <lineage>
        <taxon>Bacteria</taxon>
        <taxon>Bacillati</taxon>
        <taxon>Bacillota</taxon>
        <taxon>Bacilli</taxon>
        <taxon>Bacillales</taxon>
        <taxon>Caryophanaceae</taxon>
        <taxon>Ureibacillus</taxon>
    </lineage>
</organism>
<protein>
    <submittedName>
        <fullName evidence="2">ImmA/IrrE family metallo-endopeptidase</fullName>
    </submittedName>
</protein>
<evidence type="ECO:0000313" key="3">
    <source>
        <dbReference type="Proteomes" id="UP000291151"/>
    </source>
</evidence>
<dbReference type="PANTHER" id="PTHR43236">
    <property type="entry name" value="ANTITOXIN HIGA1"/>
    <property type="match status" value="1"/>
</dbReference>
<evidence type="ECO:0000313" key="2">
    <source>
        <dbReference type="EMBL" id="QBK26705.1"/>
    </source>
</evidence>
<proteinExistence type="predicted"/>
<evidence type="ECO:0000259" key="1">
    <source>
        <dbReference type="Pfam" id="PF06114"/>
    </source>
</evidence>
<accession>A0A4P6UVZ1</accession>